<evidence type="ECO:0000313" key="2">
    <source>
        <dbReference type="EMBL" id="KAK1895456.1"/>
    </source>
</evidence>
<feature type="region of interest" description="Disordered" evidence="1">
    <location>
        <begin position="40"/>
        <end position="59"/>
    </location>
</feature>
<dbReference type="Proteomes" id="UP001228049">
    <property type="component" value="Unassembled WGS sequence"/>
</dbReference>
<dbReference type="EMBL" id="JASDAP010000010">
    <property type="protein sequence ID" value="KAK1895456.1"/>
    <property type="molecule type" value="Genomic_DNA"/>
</dbReference>
<evidence type="ECO:0000313" key="3">
    <source>
        <dbReference type="Proteomes" id="UP001228049"/>
    </source>
</evidence>
<feature type="compositionally biased region" description="Basic and acidic residues" evidence="1">
    <location>
        <begin position="40"/>
        <end position="52"/>
    </location>
</feature>
<proteinExistence type="predicted"/>
<organism evidence="2 3">
    <name type="scientific">Dissostichus eleginoides</name>
    <name type="common">Patagonian toothfish</name>
    <name type="synonym">Dissostichus amissus</name>
    <dbReference type="NCBI Taxonomy" id="100907"/>
    <lineage>
        <taxon>Eukaryota</taxon>
        <taxon>Metazoa</taxon>
        <taxon>Chordata</taxon>
        <taxon>Craniata</taxon>
        <taxon>Vertebrata</taxon>
        <taxon>Euteleostomi</taxon>
        <taxon>Actinopterygii</taxon>
        <taxon>Neopterygii</taxon>
        <taxon>Teleostei</taxon>
        <taxon>Neoteleostei</taxon>
        <taxon>Acanthomorphata</taxon>
        <taxon>Eupercaria</taxon>
        <taxon>Perciformes</taxon>
        <taxon>Notothenioidei</taxon>
        <taxon>Nototheniidae</taxon>
        <taxon>Dissostichus</taxon>
    </lineage>
</organism>
<evidence type="ECO:0000256" key="1">
    <source>
        <dbReference type="SAM" id="MobiDB-lite"/>
    </source>
</evidence>
<protein>
    <submittedName>
        <fullName evidence="2">Glutathione synthetase</fullName>
    </submittedName>
</protein>
<sequence>MTENVDNTPGEIIVQSNLPETQAQHVQVRRQRGIRRREARAEKCDLTQRDETAPTSSLKMQNHRRDVVYVTGDWCWARKVPERLSVSELQMDASVSLLHRIRSHCCRGCLCPLAVEQ</sequence>
<accession>A0AAD9C703</accession>
<keyword evidence="3" id="KW-1185">Reference proteome</keyword>
<gene>
    <name evidence="2" type="ORF">KUDE01_020907</name>
</gene>
<dbReference type="AlphaFoldDB" id="A0AAD9C703"/>
<comment type="caution">
    <text evidence="2">The sequence shown here is derived from an EMBL/GenBank/DDBJ whole genome shotgun (WGS) entry which is preliminary data.</text>
</comment>
<reference evidence="2" key="1">
    <citation type="submission" date="2023-04" db="EMBL/GenBank/DDBJ databases">
        <title>Chromosome-level genome of Chaenocephalus aceratus.</title>
        <authorList>
            <person name="Park H."/>
        </authorList>
    </citation>
    <scope>NUCLEOTIDE SEQUENCE</scope>
    <source>
        <strain evidence="2">DE</strain>
        <tissue evidence="2">Muscle</tissue>
    </source>
</reference>
<name>A0AAD9C703_DISEL</name>